<keyword evidence="3" id="KW-1185">Reference proteome</keyword>
<evidence type="ECO:0000313" key="3">
    <source>
        <dbReference type="Proteomes" id="UP000301309"/>
    </source>
</evidence>
<dbReference type="AlphaFoldDB" id="A0A4D4LQ18"/>
<sequence>MAEAVIRQPSSTVTSEGASIVFRLIESGRTGTVWTRSAAQGAVAGAVGGLVMTLGEKAEQCLTGLPDSFVPARTLRRLLAIPEKPEKPGKQPVGLNLAMHMGQAVLVGSLRGVMATAGLRGPWASVMLLSVRLTNDQTLENPPASEPRHGHGPGGSWLWTSSTKPCTRSRPAWWRTY</sequence>
<gene>
    <name evidence="2" type="ORF">SVIO_105720</name>
</gene>
<dbReference type="EMBL" id="BJHW01000002">
    <property type="protein sequence ID" value="GDY59949.1"/>
    <property type="molecule type" value="Genomic_DNA"/>
</dbReference>
<organism evidence="2 3">
    <name type="scientific">Streptomyces violaceusniger</name>
    <dbReference type="NCBI Taxonomy" id="68280"/>
    <lineage>
        <taxon>Bacteria</taxon>
        <taxon>Bacillati</taxon>
        <taxon>Actinomycetota</taxon>
        <taxon>Actinomycetes</taxon>
        <taxon>Kitasatosporales</taxon>
        <taxon>Streptomycetaceae</taxon>
        <taxon>Streptomyces</taxon>
        <taxon>Streptomyces violaceusniger group</taxon>
    </lineage>
</organism>
<comment type="caution">
    <text evidence="2">The sequence shown here is derived from an EMBL/GenBank/DDBJ whole genome shotgun (WGS) entry which is preliminary data.</text>
</comment>
<dbReference type="Proteomes" id="UP000301309">
    <property type="component" value="Unassembled WGS sequence"/>
</dbReference>
<evidence type="ECO:0000256" key="1">
    <source>
        <dbReference type="SAM" id="MobiDB-lite"/>
    </source>
</evidence>
<accession>A0A4D4LQ18</accession>
<protein>
    <submittedName>
        <fullName evidence="2">Uncharacterized protein</fullName>
    </submittedName>
</protein>
<reference evidence="2 3" key="1">
    <citation type="journal article" date="2020" name="Int. J. Syst. Evol. Microbiol.">
        <title>Reclassification of Streptomyces castelarensis and Streptomyces sporoclivatus as later heterotypic synonyms of Streptomyces antimycoticus.</title>
        <authorList>
            <person name="Komaki H."/>
            <person name="Tamura T."/>
        </authorList>
    </citation>
    <scope>NUCLEOTIDE SEQUENCE [LARGE SCALE GENOMIC DNA]</scope>
    <source>
        <strain evidence="2 3">NBRC 13459</strain>
    </source>
</reference>
<name>A0A4D4LQ18_STRVO</name>
<feature type="region of interest" description="Disordered" evidence="1">
    <location>
        <begin position="138"/>
        <end position="163"/>
    </location>
</feature>
<proteinExistence type="predicted"/>
<evidence type="ECO:0000313" key="2">
    <source>
        <dbReference type="EMBL" id="GDY59949.1"/>
    </source>
</evidence>